<dbReference type="InterPro" id="IPR038756">
    <property type="entry name" value="CheX-like"/>
</dbReference>
<name>E1R6B9_SEDSS</name>
<dbReference type="PANTHER" id="PTHR39452">
    <property type="entry name" value="CHEY-P PHOSPHATASE CHEX"/>
    <property type="match status" value="1"/>
</dbReference>
<dbReference type="AlphaFoldDB" id="E1R6B9"/>
<organism evidence="3 4">
    <name type="scientific">Sediminispirochaeta smaragdinae (strain DSM 11293 / JCM 15392 / SEBR 4228)</name>
    <name type="common">Spirochaeta smaragdinae</name>
    <dbReference type="NCBI Taxonomy" id="573413"/>
    <lineage>
        <taxon>Bacteria</taxon>
        <taxon>Pseudomonadati</taxon>
        <taxon>Spirochaetota</taxon>
        <taxon>Spirochaetia</taxon>
        <taxon>Spirochaetales</taxon>
        <taxon>Spirochaetaceae</taxon>
        <taxon>Sediminispirochaeta</taxon>
    </lineage>
</organism>
<dbReference type="CDD" id="cd17906">
    <property type="entry name" value="CheX"/>
    <property type="match status" value="1"/>
</dbReference>
<dbReference type="HOGENOM" id="CLU_1668317_0_0_12"/>
<dbReference type="Pfam" id="PF13690">
    <property type="entry name" value="CheX"/>
    <property type="match status" value="1"/>
</dbReference>
<accession>E1R6B9</accession>
<protein>
    <submittedName>
        <fullName evidence="3">CheC domain protein</fullName>
    </submittedName>
</protein>
<evidence type="ECO:0000313" key="3">
    <source>
        <dbReference type="EMBL" id="ADK80937.1"/>
    </source>
</evidence>
<dbReference type="SUPFAM" id="SSF103039">
    <property type="entry name" value="CheC-like"/>
    <property type="match status" value="1"/>
</dbReference>
<dbReference type="GO" id="GO:0006935">
    <property type="term" value="P:chemotaxis"/>
    <property type="evidence" value="ECO:0007669"/>
    <property type="project" value="UniProtKB-KW"/>
</dbReference>
<keyword evidence="4" id="KW-1185">Reference proteome</keyword>
<dbReference type="EMBL" id="CP002116">
    <property type="protein sequence ID" value="ADK80937.1"/>
    <property type="molecule type" value="Genomic_DNA"/>
</dbReference>
<dbReference type="eggNOG" id="COG1406">
    <property type="taxonomic scope" value="Bacteria"/>
</dbReference>
<dbReference type="OrthoDB" id="369483at2"/>
<dbReference type="RefSeq" id="WP_013254401.1">
    <property type="nucleotide sequence ID" value="NC_014364.1"/>
</dbReference>
<evidence type="ECO:0000256" key="1">
    <source>
        <dbReference type="ARBA" id="ARBA00022500"/>
    </source>
</evidence>
<evidence type="ECO:0000313" key="4">
    <source>
        <dbReference type="Proteomes" id="UP000002318"/>
    </source>
</evidence>
<dbReference type="KEGG" id="ssm:Spirs_1811"/>
<evidence type="ECO:0000259" key="2">
    <source>
        <dbReference type="Pfam" id="PF13690"/>
    </source>
</evidence>
<dbReference type="PANTHER" id="PTHR39452:SF1">
    <property type="entry name" value="CHEY-P PHOSPHATASE CHEX"/>
    <property type="match status" value="1"/>
</dbReference>
<sequence length="163" mass="17861">MINGHLSLFKQAFEEVLHEIGFADLTYKAAPEMNPPSEAVATIGITGDIQGFLLLRSDTKSLVAFISKVLANMGMEESEESFGNFQREAFGEILNQLSGRSVMLLADHGFECDITPPTLLIGANISYDIRALDDFLNQDISGGFGKINIFVGIKKAKEWSKKS</sequence>
<dbReference type="Proteomes" id="UP000002318">
    <property type="component" value="Chromosome"/>
</dbReference>
<proteinExistence type="predicted"/>
<dbReference type="InterPro" id="IPR028051">
    <property type="entry name" value="CheX-like_dom"/>
</dbReference>
<keyword evidence="1" id="KW-0145">Chemotaxis</keyword>
<dbReference type="STRING" id="573413.Spirs_1811"/>
<gene>
    <name evidence="3" type="ordered locus">Spirs_1811</name>
</gene>
<reference evidence="3 4" key="1">
    <citation type="journal article" date="2010" name="Stand. Genomic Sci.">
        <title>Complete genome sequence of Spirochaeta smaragdinae type strain (SEBR 4228).</title>
        <authorList>
            <person name="Mavromatis K."/>
            <person name="Yasawong M."/>
            <person name="Chertkov O."/>
            <person name="Lapidus A."/>
            <person name="Lucas S."/>
            <person name="Nolan M."/>
            <person name="Del Rio T.G."/>
            <person name="Tice H."/>
            <person name="Cheng J.F."/>
            <person name="Pitluck S."/>
            <person name="Liolios K."/>
            <person name="Ivanova N."/>
            <person name="Tapia R."/>
            <person name="Han C."/>
            <person name="Bruce D."/>
            <person name="Goodwin L."/>
            <person name="Pati A."/>
            <person name="Chen A."/>
            <person name="Palaniappan K."/>
            <person name="Land M."/>
            <person name="Hauser L."/>
            <person name="Chang Y.J."/>
            <person name="Jeffries C.D."/>
            <person name="Detter J.C."/>
            <person name="Rohde M."/>
            <person name="Brambilla E."/>
            <person name="Spring S."/>
            <person name="Goker M."/>
            <person name="Sikorski J."/>
            <person name="Woyke T."/>
            <person name="Bristow J."/>
            <person name="Eisen J.A."/>
            <person name="Markowitz V."/>
            <person name="Hugenholtz P."/>
            <person name="Klenk H.P."/>
            <person name="Kyrpides N.C."/>
        </authorList>
    </citation>
    <scope>NUCLEOTIDE SEQUENCE [LARGE SCALE GENOMIC DNA]</scope>
    <source>
        <strain evidence="4">DSM 11293 / JCM 15392 / SEBR 4228</strain>
    </source>
</reference>
<dbReference type="Gene3D" id="3.40.1550.10">
    <property type="entry name" value="CheC-like"/>
    <property type="match status" value="1"/>
</dbReference>
<dbReference type="InterPro" id="IPR028976">
    <property type="entry name" value="CheC-like_sf"/>
</dbReference>
<feature type="domain" description="Chemotaxis phosphatase CheX-like" evidence="2">
    <location>
        <begin position="40"/>
        <end position="128"/>
    </location>
</feature>